<evidence type="ECO:0000259" key="1">
    <source>
        <dbReference type="Pfam" id="PF01370"/>
    </source>
</evidence>
<dbReference type="InterPro" id="IPR036291">
    <property type="entry name" value="NAD(P)-bd_dom_sf"/>
</dbReference>
<organism evidence="2 3">
    <name type="scientific">Symbiodinium necroappetens</name>
    <dbReference type="NCBI Taxonomy" id="1628268"/>
    <lineage>
        <taxon>Eukaryota</taxon>
        <taxon>Sar</taxon>
        <taxon>Alveolata</taxon>
        <taxon>Dinophyceae</taxon>
        <taxon>Suessiales</taxon>
        <taxon>Symbiodiniaceae</taxon>
        <taxon>Symbiodinium</taxon>
    </lineage>
</organism>
<dbReference type="Proteomes" id="UP000601435">
    <property type="component" value="Unassembled WGS sequence"/>
</dbReference>
<dbReference type="Pfam" id="PF01370">
    <property type="entry name" value="Epimerase"/>
    <property type="match status" value="1"/>
</dbReference>
<protein>
    <submittedName>
        <fullName evidence="2">CSP41B protein</fullName>
    </submittedName>
</protein>
<feature type="non-terminal residue" evidence="2">
    <location>
        <position position="72"/>
    </location>
</feature>
<accession>A0A813BVE3</accession>
<dbReference type="AlphaFoldDB" id="A0A813BVE3"/>
<dbReference type="Gene3D" id="3.40.50.720">
    <property type="entry name" value="NAD(P)-binding Rossmann-like Domain"/>
    <property type="match status" value="1"/>
</dbReference>
<reference evidence="2" key="1">
    <citation type="submission" date="2021-02" db="EMBL/GenBank/DDBJ databases">
        <authorList>
            <person name="Dougan E. K."/>
            <person name="Rhodes N."/>
            <person name="Thang M."/>
            <person name="Chan C."/>
        </authorList>
    </citation>
    <scope>NUCLEOTIDE SEQUENCE</scope>
</reference>
<sequence length="72" mass="7695">MGGTRFIGCYLVAKLRELGHQVVVCNRGKTNGGLPEPLPGIGDAQYQQMLQGVTVLQADRKNPDQLKAAVSS</sequence>
<comment type="caution">
    <text evidence="2">The sequence shown here is derived from an EMBL/GenBank/DDBJ whole genome shotgun (WGS) entry which is preliminary data.</text>
</comment>
<dbReference type="OrthoDB" id="419598at2759"/>
<evidence type="ECO:0000313" key="2">
    <source>
        <dbReference type="EMBL" id="CAE7917637.1"/>
    </source>
</evidence>
<proteinExistence type="predicted"/>
<keyword evidence="3" id="KW-1185">Reference proteome</keyword>
<dbReference type="EMBL" id="CAJNJA010076375">
    <property type="protein sequence ID" value="CAE7917637.1"/>
    <property type="molecule type" value="Genomic_DNA"/>
</dbReference>
<evidence type="ECO:0000313" key="3">
    <source>
        <dbReference type="Proteomes" id="UP000601435"/>
    </source>
</evidence>
<dbReference type="SUPFAM" id="SSF51735">
    <property type="entry name" value="NAD(P)-binding Rossmann-fold domains"/>
    <property type="match status" value="1"/>
</dbReference>
<dbReference type="InterPro" id="IPR001509">
    <property type="entry name" value="Epimerase_deHydtase"/>
</dbReference>
<name>A0A813BVE3_9DINO</name>
<feature type="domain" description="NAD-dependent epimerase/dehydratase" evidence="1">
    <location>
        <begin position="1"/>
        <end position="71"/>
    </location>
</feature>
<gene>
    <name evidence="2" type="primary">CSP41B</name>
    <name evidence="2" type="ORF">SNEC2469_LOCUS31475</name>
</gene>